<keyword evidence="2" id="KW-0732">Signal</keyword>
<reference evidence="3 4" key="1">
    <citation type="submission" date="2015-10" db="EMBL/GenBank/DDBJ databases">
        <title>Full genome of DAOMC 229536 Phialocephala scopiformis, a fungal endophyte of spruce producing the potent anti-insectan compound rugulosin.</title>
        <authorList>
            <consortium name="DOE Joint Genome Institute"/>
            <person name="Walker A.K."/>
            <person name="Frasz S.L."/>
            <person name="Seifert K.A."/>
            <person name="Miller J.D."/>
            <person name="Mondo S.J."/>
            <person name="Labutti K."/>
            <person name="Lipzen A."/>
            <person name="Dockter R."/>
            <person name="Kennedy M."/>
            <person name="Grigoriev I.V."/>
            <person name="Spatafora J.W."/>
        </authorList>
    </citation>
    <scope>NUCLEOTIDE SEQUENCE [LARGE SCALE GENOMIC DNA]</scope>
    <source>
        <strain evidence="3 4">CBS 120377</strain>
    </source>
</reference>
<protein>
    <submittedName>
        <fullName evidence="3">Peptidase family M20/M25/M40 protein</fullName>
    </submittedName>
</protein>
<dbReference type="InParanoid" id="A0A194X976"/>
<sequence>MFIRFWIAFYCVAILAADRILREQKSFLDTLGTNPGSIIEQFRPNLSDFEDAYRYIHQHPELSCKELQTATYIEGELEKIGLKTHNKVGGHGVVGILENGPGSIIMLRSELDALPIREQTGLPYASKESMEDIWGRAQPVMHACGHDMHMACLLAACKLLSNAKSSWSGTLIAIFQPNEEHTGGAQAMVDDGLYDLIPVPDVVFAQHSLAIKTGMVSIKAGPVLVSAETMSIRLFASVGFPANPQLTIDPVVVSARILVQLESLAARIAGDDYASVGVQEIHAGQPGEDFVAFVDIILDVKAYNPSVRQDLVVAIQDLVEFESKSAGIKIPPEITTKLRAPTTNNSKELVQTLLPAFTQFFGADMVLDRVPKHPCEDFSLLASSKGVPYVFWFLGRVDPVEWERSERMGNSLETVPIEHSPFNAPVVYLTLKTGTDALSLAALSFFQETELLGKQLAHLG</sequence>
<dbReference type="SUPFAM" id="SSF55031">
    <property type="entry name" value="Bacterial exopeptidase dimerisation domain"/>
    <property type="match status" value="1"/>
</dbReference>
<comment type="similarity">
    <text evidence="1">Belongs to the peptidase M20A family.</text>
</comment>
<dbReference type="AlphaFoldDB" id="A0A194X976"/>
<evidence type="ECO:0000256" key="2">
    <source>
        <dbReference type="SAM" id="SignalP"/>
    </source>
</evidence>
<dbReference type="SUPFAM" id="SSF53187">
    <property type="entry name" value="Zn-dependent exopeptidases"/>
    <property type="match status" value="1"/>
</dbReference>
<gene>
    <name evidence="3" type="ORF">LY89DRAFT_747869</name>
</gene>
<dbReference type="OrthoDB" id="6119954at2759"/>
<evidence type="ECO:0000313" key="4">
    <source>
        <dbReference type="Proteomes" id="UP000070700"/>
    </source>
</evidence>
<accession>A0A194X976</accession>
<keyword evidence="4" id="KW-1185">Reference proteome</keyword>
<dbReference type="Pfam" id="PF01546">
    <property type="entry name" value="Peptidase_M20"/>
    <property type="match status" value="1"/>
</dbReference>
<evidence type="ECO:0000256" key="1">
    <source>
        <dbReference type="ARBA" id="ARBA00006247"/>
    </source>
</evidence>
<name>A0A194X976_MOLSC</name>
<dbReference type="Gene3D" id="3.30.70.360">
    <property type="match status" value="1"/>
</dbReference>
<dbReference type="PANTHER" id="PTHR11014:SF63">
    <property type="entry name" value="METALLOPEPTIDASE, PUTATIVE (AFU_ORTHOLOGUE AFUA_6G09600)-RELATED"/>
    <property type="match status" value="1"/>
</dbReference>
<organism evidence="3 4">
    <name type="scientific">Mollisia scopiformis</name>
    <name type="common">Conifer needle endophyte fungus</name>
    <name type="synonym">Phialocephala scopiformis</name>
    <dbReference type="NCBI Taxonomy" id="149040"/>
    <lineage>
        <taxon>Eukaryota</taxon>
        <taxon>Fungi</taxon>
        <taxon>Dikarya</taxon>
        <taxon>Ascomycota</taxon>
        <taxon>Pezizomycotina</taxon>
        <taxon>Leotiomycetes</taxon>
        <taxon>Helotiales</taxon>
        <taxon>Mollisiaceae</taxon>
        <taxon>Mollisia</taxon>
    </lineage>
</organism>
<evidence type="ECO:0000313" key="3">
    <source>
        <dbReference type="EMBL" id="KUJ16720.1"/>
    </source>
</evidence>
<dbReference type="InterPro" id="IPR017439">
    <property type="entry name" value="Amidohydrolase"/>
</dbReference>
<dbReference type="Proteomes" id="UP000070700">
    <property type="component" value="Unassembled WGS sequence"/>
</dbReference>
<proteinExistence type="inferred from homology"/>
<dbReference type="NCBIfam" id="TIGR01891">
    <property type="entry name" value="amidohydrolases"/>
    <property type="match status" value="1"/>
</dbReference>
<dbReference type="Gene3D" id="3.40.630.10">
    <property type="entry name" value="Zn peptidases"/>
    <property type="match status" value="1"/>
</dbReference>
<dbReference type="EMBL" id="KQ947415">
    <property type="protein sequence ID" value="KUJ16720.1"/>
    <property type="molecule type" value="Genomic_DNA"/>
</dbReference>
<feature type="chain" id="PRO_5008267976" evidence="2">
    <location>
        <begin position="18"/>
        <end position="460"/>
    </location>
</feature>
<dbReference type="PANTHER" id="PTHR11014">
    <property type="entry name" value="PEPTIDASE M20 FAMILY MEMBER"/>
    <property type="match status" value="1"/>
</dbReference>
<dbReference type="RefSeq" id="XP_018071075.1">
    <property type="nucleotide sequence ID" value="XM_018221141.1"/>
</dbReference>
<dbReference type="GO" id="GO:0016787">
    <property type="term" value="F:hydrolase activity"/>
    <property type="evidence" value="ECO:0007669"/>
    <property type="project" value="InterPro"/>
</dbReference>
<dbReference type="InterPro" id="IPR002933">
    <property type="entry name" value="Peptidase_M20"/>
</dbReference>
<dbReference type="InterPro" id="IPR036264">
    <property type="entry name" value="Bact_exopeptidase_dim_dom"/>
</dbReference>
<dbReference type="GeneID" id="28830867"/>
<feature type="signal peptide" evidence="2">
    <location>
        <begin position="1"/>
        <end position="17"/>
    </location>
</feature>
<dbReference type="KEGG" id="psco:LY89DRAFT_747869"/>